<feature type="coiled-coil region" evidence="1">
    <location>
        <begin position="7"/>
        <end position="34"/>
    </location>
</feature>
<evidence type="ECO:0000313" key="3">
    <source>
        <dbReference type="Proteomes" id="UP000199352"/>
    </source>
</evidence>
<gene>
    <name evidence="2" type="ORF">SAMN05216188_12076</name>
</gene>
<feature type="coiled-coil region" evidence="1">
    <location>
        <begin position="60"/>
        <end position="87"/>
    </location>
</feature>
<dbReference type="RefSeq" id="WP_218148287.1">
    <property type="nucleotide sequence ID" value="NZ_FOFR01000020.1"/>
</dbReference>
<organism evidence="2 3">
    <name type="scientific">Lentzea xinjiangensis</name>
    <dbReference type="NCBI Taxonomy" id="402600"/>
    <lineage>
        <taxon>Bacteria</taxon>
        <taxon>Bacillati</taxon>
        <taxon>Actinomycetota</taxon>
        <taxon>Actinomycetes</taxon>
        <taxon>Pseudonocardiales</taxon>
        <taxon>Pseudonocardiaceae</taxon>
        <taxon>Lentzea</taxon>
    </lineage>
</organism>
<evidence type="ECO:0000256" key="1">
    <source>
        <dbReference type="SAM" id="Coils"/>
    </source>
</evidence>
<dbReference type="STRING" id="402600.SAMN05216188_12076"/>
<reference evidence="3" key="1">
    <citation type="submission" date="2016-10" db="EMBL/GenBank/DDBJ databases">
        <authorList>
            <person name="Varghese N."/>
            <person name="Submissions S."/>
        </authorList>
    </citation>
    <scope>NUCLEOTIDE SEQUENCE [LARGE SCALE GENOMIC DNA]</scope>
    <source>
        <strain evidence="3">CGMCC 4.3525</strain>
    </source>
</reference>
<accession>A0A1H9U4I2</accession>
<protein>
    <submittedName>
        <fullName evidence="2">Uncharacterized protein</fullName>
    </submittedName>
</protein>
<evidence type="ECO:0000313" key="2">
    <source>
        <dbReference type="EMBL" id="SES04405.1"/>
    </source>
</evidence>
<keyword evidence="1" id="KW-0175">Coiled coil</keyword>
<keyword evidence="3" id="KW-1185">Reference proteome</keyword>
<name>A0A1H9U4I2_9PSEU</name>
<dbReference type="EMBL" id="FOFR01000020">
    <property type="protein sequence ID" value="SES04405.1"/>
    <property type="molecule type" value="Genomic_DNA"/>
</dbReference>
<dbReference type="Proteomes" id="UP000199352">
    <property type="component" value="Unassembled WGS sequence"/>
</dbReference>
<proteinExistence type="predicted"/>
<sequence>MKDIDPVKALDDKVERLKKDVKSLGIRIDNAQTDAAQQKLSTTNQFRDTNRKITRTGDRVTELAESVHRLERLLVALNRKVRASETQKADFDTWPEVPDSLVATILAGQEAYARKTFTQQEAKNTRKAIAEYDRAALAAIDAADALTTLPAHAEALWRKKYREWRTITGRHRPELPDDDTHARDTAAKAAGNEAVARVRQTIRDRIEDAVARDLLFPAWFENMLGPAAPPGKADDWLHTATDVVLYRLLHGITSPADALGPAPKEQGHRRDLHDRLVVECADYRKP</sequence>
<dbReference type="AlphaFoldDB" id="A0A1H9U4I2"/>